<sequence>MSATGQLGVRGLSDPQSHLSPNKGLLSRSNFYFGSCIVLRKTLSLSKTNRFWSHSGCEMSRKHNAVVVSAEIKSLATLPLYGIINTQGRIQPIEDPETVASVFAVFDRNKKIQYIGFSKDLKNSLRTLMGRRPELCYYYRTQNLTSFDQELMISIRQKWIDEVGSTPPGNSSPSDRAQWEQPALANSISERGRAAAAVSKAKTMQQMMHDRGIKEEMIYDPVLLEQGKLNILPTKRLSPEELAQNALAQAAAEATRKKVSVPIPSGGVLEYDIFYEMKFKTNGGWMYDVAVTYDDKETKHRIIVGQLFPDAVEMVEDNFLERVIGFLLHKQIPRHTEGMLRSSEFNINYFAIGEVYLRFRELQEWFSKELPPHEWRFAKLEMYGAHIDPPPPVGPFELSR</sequence>
<dbReference type="Proteomes" id="UP000824469">
    <property type="component" value="Unassembled WGS sequence"/>
</dbReference>
<accession>A0AA38CNJ2</accession>
<dbReference type="OMA" id="PELCYFY"/>
<reference evidence="1 2" key="1">
    <citation type="journal article" date="2021" name="Nat. Plants">
        <title>The Taxus genome provides insights into paclitaxel biosynthesis.</title>
        <authorList>
            <person name="Xiong X."/>
            <person name="Gou J."/>
            <person name="Liao Q."/>
            <person name="Li Y."/>
            <person name="Zhou Q."/>
            <person name="Bi G."/>
            <person name="Li C."/>
            <person name="Du R."/>
            <person name="Wang X."/>
            <person name="Sun T."/>
            <person name="Guo L."/>
            <person name="Liang H."/>
            <person name="Lu P."/>
            <person name="Wu Y."/>
            <person name="Zhang Z."/>
            <person name="Ro D.K."/>
            <person name="Shang Y."/>
            <person name="Huang S."/>
            <person name="Yan J."/>
        </authorList>
    </citation>
    <scope>NUCLEOTIDE SEQUENCE [LARGE SCALE GENOMIC DNA]</scope>
    <source>
        <strain evidence="1">Ta-2019</strain>
    </source>
</reference>
<comment type="caution">
    <text evidence="1">The sequence shown here is derived from an EMBL/GenBank/DDBJ whole genome shotgun (WGS) entry which is preliminary data.</text>
</comment>
<gene>
    <name evidence="1" type="ORF">KI387_031430</name>
</gene>
<dbReference type="EMBL" id="JAHRHJ020000010">
    <property type="protein sequence ID" value="KAH9299748.1"/>
    <property type="molecule type" value="Genomic_DNA"/>
</dbReference>
<protein>
    <submittedName>
        <fullName evidence="1">Uncharacterized protein</fullName>
    </submittedName>
</protein>
<organism evidence="1 2">
    <name type="scientific">Taxus chinensis</name>
    <name type="common">Chinese yew</name>
    <name type="synonym">Taxus wallichiana var. chinensis</name>
    <dbReference type="NCBI Taxonomy" id="29808"/>
    <lineage>
        <taxon>Eukaryota</taxon>
        <taxon>Viridiplantae</taxon>
        <taxon>Streptophyta</taxon>
        <taxon>Embryophyta</taxon>
        <taxon>Tracheophyta</taxon>
        <taxon>Spermatophyta</taxon>
        <taxon>Pinopsida</taxon>
        <taxon>Pinidae</taxon>
        <taxon>Conifers II</taxon>
        <taxon>Cupressales</taxon>
        <taxon>Taxaceae</taxon>
        <taxon>Taxus</taxon>
    </lineage>
</organism>
<dbReference type="InterPro" id="IPR049578">
    <property type="entry name" value="CAXIP1-like_GIY-YIG_dom"/>
</dbReference>
<evidence type="ECO:0000313" key="2">
    <source>
        <dbReference type="Proteomes" id="UP000824469"/>
    </source>
</evidence>
<evidence type="ECO:0000313" key="1">
    <source>
        <dbReference type="EMBL" id="KAH9299748.1"/>
    </source>
</evidence>
<keyword evidence="2" id="KW-1185">Reference proteome</keyword>
<name>A0AA38CNJ2_TAXCH</name>
<proteinExistence type="predicted"/>
<dbReference type="CDD" id="cd10450">
    <property type="entry name" value="GIY-YIG_AtGrxS16_like"/>
    <property type="match status" value="1"/>
</dbReference>
<dbReference type="AlphaFoldDB" id="A0AA38CNJ2"/>